<accession>A0A915D8G7</accession>
<protein>
    <submittedName>
        <fullName evidence="2">Uncharacterized protein</fullName>
    </submittedName>
</protein>
<reference evidence="2" key="1">
    <citation type="submission" date="2022-11" db="UniProtKB">
        <authorList>
            <consortium name="WormBaseParasite"/>
        </authorList>
    </citation>
    <scope>IDENTIFICATION</scope>
</reference>
<name>A0A915D8G7_9BILA</name>
<organism evidence="1 2">
    <name type="scientific">Ditylenchus dipsaci</name>
    <dbReference type="NCBI Taxonomy" id="166011"/>
    <lineage>
        <taxon>Eukaryota</taxon>
        <taxon>Metazoa</taxon>
        <taxon>Ecdysozoa</taxon>
        <taxon>Nematoda</taxon>
        <taxon>Chromadorea</taxon>
        <taxon>Rhabditida</taxon>
        <taxon>Tylenchina</taxon>
        <taxon>Tylenchomorpha</taxon>
        <taxon>Sphaerularioidea</taxon>
        <taxon>Anguinidae</taxon>
        <taxon>Anguininae</taxon>
        <taxon>Ditylenchus</taxon>
    </lineage>
</organism>
<dbReference type="AlphaFoldDB" id="A0A915D8G7"/>
<proteinExistence type="predicted"/>
<dbReference type="WBParaSite" id="jg1685">
    <property type="protein sequence ID" value="jg1685"/>
    <property type="gene ID" value="jg1685"/>
</dbReference>
<keyword evidence="1" id="KW-1185">Reference proteome</keyword>
<evidence type="ECO:0000313" key="2">
    <source>
        <dbReference type="WBParaSite" id="jg1685"/>
    </source>
</evidence>
<sequence length="90" mass="9814">MLQGIRTAHNSSGVVVPSIAEKTTSNPVVQLKPSQLKAAQRGSPTTATCPVTPALWKCMPKNSSLPLHWAQRGGLPVHSQEKFFPKWLKE</sequence>
<evidence type="ECO:0000313" key="1">
    <source>
        <dbReference type="Proteomes" id="UP000887574"/>
    </source>
</evidence>
<dbReference type="Proteomes" id="UP000887574">
    <property type="component" value="Unplaced"/>
</dbReference>